<dbReference type="Pfam" id="PF20463">
    <property type="entry name" value="PDH_C"/>
    <property type="match status" value="1"/>
</dbReference>
<evidence type="ECO:0000256" key="1">
    <source>
        <dbReference type="ARBA" id="ARBA00005067"/>
    </source>
</evidence>
<keyword evidence="5" id="KW-0827">Tyrosine biosynthesis</keyword>
<organism evidence="13 15">
    <name type="scientific">Coprococcus catus</name>
    <dbReference type="NCBI Taxonomy" id="116085"/>
    <lineage>
        <taxon>Bacteria</taxon>
        <taxon>Bacillati</taxon>
        <taxon>Bacillota</taxon>
        <taxon>Clostridia</taxon>
        <taxon>Lachnospirales</taxon>
        <taxon>Lachnospiraceae</taxon>
        <taxon>Coprococcus</taxon>
    </lineage>
</organism>
<dbReference type="InterPro" id="IPR036291">
    <property type="entry name" value="NAD(P)-bd_dom_sf"/>
</dbReference>
<evidence type="ECO:0000256" key="9">
    <source>
        <dbReference type="ARBA" id="ARBA00023141"/>
    </source>
</evidence>
<evidence type="ECO:0000259" key="11">
    <source>
        <dbReference type="PROSITE" id="PS51176"/>
    </source>
</evidence>
<dbReference type="InterPro" id="IPR008927">
    <property type="entry name" value="6-PGluconate_DH-like_C_sf"/>
</dbReference>
<dbReference type="EMBL" id="QVEP01000004">
    <property type="protein sequence ID" value="RGB81659.1"/>
    <property type="molecule type" value="Genomic_DNA"/>
</dbReference>
<keyword evidence="16" id="KW-1185">Reference proteome</keyword>
<evidence type="ECO:0000256" key="3">
    <source>
        <dbReference type="ARBA" id="ARBA00012068"/>
    </source>
</evidence>
<dbReference type="AlphaFoldDB" id="A0A3E2TRW9"/>
<dbReference type="Gene3D" id="1.10.3660.10">
    <property type="entry name" value="6-phosphogluconate dehydrogenase C-terminal like domain"/>
    <property type="match status" value="1"/>
</dbReference>
<evidence type="ECO:0000313" key="16">
    <source>
        <dbReference type="Proteomes" id="UP000261231"/>
    </source>
</evidence>
<feature type="domain" description="Prephenate/arogenate dehydrogenase" evidence="11">
    <location>
        <begin position="4"/>
        <end position="291"/>
    </location>
</feature>
<dbReference type="EC" id="1.3.1.12" evidence="3"/>
<evidence type="ECO:0000313" key="15">
    <source>
        <dbReference type="Proteomes" id="UP000260773"/>
    </source>
</evidence>
<dbReference type="PANTHER" id="PTHR21363">
    <property type="entry name" value="PREPHENATE DEHYDROGENASE"/>
    <property type="match status" value="1"/>
</dbReference>
<dbReference type="SUPFAM" id="SSF55021">
    <property type="entry name" value="ACT-like"/>
    <property type="match status" value="1"/>
</dbReference>
<comment type="catalytic activity">
    <reaction evidence="10">
        <text>prephenate + NAD(+) = 3-(4-hydroxyphenyl)pyruvate + CO2 + NADH</text>
        <dbReference type="Rhea" id="RHEA:13869"/>
        <dbReference type="ChEBI" id="CHEBI:16526"/>
        <dbReference type="ChEBI" id="CHEBI:29934"/>
        <dbReference type="ChEBI" id="CHEBI:36242"/>
        <dbReference type="ChEBI" id="CHEBI:57540"/>
        <dbReference type="ChEBI" id="CHEBI:57945"/>
        <dbReference type="EC" id="1.3.1.12"/>
    </reaction>
</comment>
<keyword evidence="6" id="KW-0028">Amino-acid biosynthesis</keyword>
<dbReference type="InterPro" id="IPR003099">
    <property type="entry name" value="Prephen_DH"/>
</dbReference>
<reference evidence="15 16" key="1">
    <citation type="submission" date="2018-08" db="EMBL/GenBank/DDBJ databases">
        <title>A genome reference for cultivated species of the human gut microbiota.</title>
        <authorList>
            <person name="Zou Y."/>
            <person name="Xue W."/>
            <person name="Luo G."/>
        </authorList>
    </citation>
    <scope>NUCLEOTIDE SEQUENCE [LARGE SCALE GENOMIC DNA]</scope>
    <source>
        <strain evidence="13 15">AF45-17</strain>
        <strain evidence="14 16">AM28-39</strain>
    </source>
</reference>
<keyword evidence="7" id="KW-0560">Oxidoreductase</keyword>
<evidence type="ECO:0000313" key="13">
    <source>
        <dbReference type="EMBL" id="RGB81659.1"/>
    </source>
</evidence>
<feature type="domain" description="ACT" evidence="12">
    <location>
        <begin position="296"/>
        <end position="365"/>
    </location>
</feature>
<dbReference type="FunFam" id="3.40.50.720:FF:000208">
    <property type="entry name" value="Prephenate dehydrogenase"/>
    <property type="match status" value="1"/>
</dbReference>
<dbReference type="SUPFAM" id="SSF51735">
    <property type="entry name" value="NAD(P)-binding Rossmann-fold domains"/>
    <property type="match status" value="1"/>
</dbReference>
<evidence type="ECO:0000259" key="12">
    <source>
        <dbReference type="PROSITE" id="PS51671"/>
    </source>
</evidence>
<dbReference type="GO" id="GO:0008977">
    <property type="term" value="F:prephenate dehydrogenase (NAD+) activity"/>
    <property type="evidence" value="ECO:0007669"/>
    <property type="project" value="UniProtKB-EC"/>
</dbReference>
<sequence length="365" mass="40370">MSDKTIGFIGLGLIGGSIAKALRRVHPEYRLIAYNRSRSSLVEAMSDGTINQATDVIDASFAECDFIFLCMPVSVNIQCLKKLKDLVPDTCVITDVGSVKSTIHEAVRELGMEARFIGGHPMAGSEKTGYTSATDRLLENAYYIITPTALSNPDKVAEMRQLVTDTGAVPIVLNCEEHDYATAAISHLPHVIAYTLVNLVRTSDSREGLMRQLAAGGFKDITRIASSSPDMWESICLENQGQLLKVIDAYKASLEDISEAIRENRGDKLHCFFEEAKDYRDSMPMKMKGSIEPAYEIYVDLIDESGAIATIATILASNRISIKNIGILHNREFQEGVLRIEFYEQDAVEKATALLSKYSYIIHTR</sequence>
<evidence type="ECO:0000256" key="8">
    <source>
        <dbReference type="ARBA" id="ARBA00023027"/>
    </source>
</evidence>
<evidence type="ECO:0000256" key="10">
    <source>
        <dbReference type="ARBA" id="ARBA00049260"/>
    </source>
</evidence>
<comment type="similarity">
    <text evidence="2">Belongs to the prephenate/arogenate dehydrogenase family.</text>
</comment>
<dbReference type="PROSITE" id="PS51176">
    <property type="entry name" value="PDH_ADH"/>
    <property type="match status" value="1"/>
</dbReference>
<dbReference type="Gene3D" id="3.40.50.720">
    <property type="entry name" value="NAD(P)-binding Rossmann-like Domain"/>
    <property type="match status" value="1"/>
</dbReference>
<comment type="pathway">
    <text evidence="1">Amino-acid biosynthesis; L-tyrosine biosynthesis; (4-hydroxyphenyl)pyruvate from prephenate (NAD(+) route): step 1/1.</text>
</comment>
<dbReference type="FunFam" id="1.10.3660.10:FF:000003">
    <property type="entry name" value="Prephenate dehydrogenase"/>
    <property type="match status" value="1"/>
</dbReference>
<dbReference type="InterPro" id="IPR046825">
    <property type="entry name" value="PDH_C"/>
</dbReference>
<dbReference type="InterPro" id="IPR045865">
    <property type="entry name" value="ACT-like_dom_sf"/>
</dbReference>
<dbReference type="GO" id="GO:0004665">
    <property type="term" value="F:prephenate dehydrogenase (NADP+) activity"/>
    <property type="evidence" value="ECO:0007669"/>
    <property type="project" value="InterPro"/>
</dbReference>
<keyword evidence="8" id="KW-0520">NAD</keyword>
<name>A0A3E2TRW9_9FIRM</name>
<dbReference type="InterPro" id="IPR046826">
    <property type="entry name" value="PDH_N"/>
</dbReference>
<evidence type="ECO:0000256" key="2">
    <source>
        <dbReference type="ARBA" id="ARBA00007964"/>
    </source>
</evidence>
<evidence type="ECO:0000256" key="5">
    <source>
        <dbReference type="ARBA" id="ARBA00022498"/>
    </source>
</evidence>
<proteinExistence type="inferred from homology"/>
<keyword evidence="9" id="KW-0057">Aromatic amino acid biosynthesis</keyword>
<dbReference type="InterPro" id="IPR002912">
    <property type="entry name" value="ACT_dom"/>
</dbReference>
<dbReference type="InterPro" id="IPR050812">
    <property type="entry name" value="Preph/Arog_dehydrog"/>
</dbReference>
<comment type="caution">
    <text evidence="13">The sequence shown here is derived from an EMBL/GenBank/DDBJ whole genome shotgun (WGS) entry which is preliminary data.</text>
</comment>
<dbReference type="Pfam" id="PF02153">
    <property type="entry name" value="PDH_N"/>
    <property type="match status" value="1"/>
</dbReference>
<evidence type="ECO:0000256" key="7">
    <source>
        <dbReference type="ARBA" id="ARBA00023002"/>
    </source>
</evidence>
<dbReference type="GO" id="GO:0006571">
    <property type="term" value="P:tyrosine biosynthetic process"/>
    <property type="evidence" value="ECO:0007669"/>
    <property type="project" value="UniProtKB-UniPathway"/>
</dbReference>
<accession>A0A3E2TRW9</accession>
<dbReference type="RefSeq" id="WP_117526923.1">
    <property type="nucleotide sequence ID" value="NZ_JAJCNA010000001.1"/>
</dbReference>
<dbReference type="EMBL" id="QVFD01000007">
    <property type="protein sequence ID" value="RGC47005.1"/>
    <property type="molecule type" value="Genomic_DNA"/>
</dbReference>
<dbReference type="Proteomes" id="UP000260773">
    <property type="component" value="Unassembled WGS sequence"/>
</dbReference>
<evidence type="ECO:0000256" key="4">
    <source>
        <dbReference type="ARBA" id="ARBA00016891"/>
    </source>
</evidence>
<dbReference type="OrthoDB" id="9802008at2"/>
<gene>
    <name evidence="13" type="ORF">DW070_02390</name>
    <name evidence="14" type="ORF">DW747_08860</name>
</gene>
<evidence type="ECO:0000256" key="6">
    <source>
        <dbReference type="ARBA" id="ARBA00022605"/>
    </source>
</evidence>
<dbReference type="PANTHER" id="PTHR21363:SF0">
    <property type="entry name" value="PREPHENATE DEHYDROGENASE [NADP(+)]"/>
    <property type="match status" value="1"/>
</dbReference>
<dbReference type="UniPathway" id="UPA00122">
    <property type="reaction ID" value="UER00961"/>
</dbReference>
<evidence type="ECO:0000313" key="14">
    <source>
        <dbReference type="EMBL" id="RGC47005.1"/>
    </source>
</evidence>
<protein>
    <recommendedName>
        <fullName evidence="4">Prephenate dehydrogenase</fullName>
        <ecNumber evidence="3">1.3.1.12</ecNumber>
    </recommendedName>
</protein>
<dbReference type="Proteomes" id="UP000261231">
    <property type="component" value="Unassembled WGS sequence"/>
</dbReference>
<dbReference type="SUPFAM" id="SSF48179">
    <property type="entry name" value="6-phosphogluconate dehydrogenase C-terminal domain-like"/>
    <property type="match status" value="1"/>
</dbReference>
<dbReference type="PROSITE" id="PS51671">
    <property type="entry name" value="ACT"/>
    <property type="match status" value="1"/>
</dbReference>
<dbReference type="GO" id="GO:0070403">
    <property type="term" value="F:NAD+ binding"/>
    <property type="evidence" value="ECO:0007669"/>
    <property type="project" value="InterPro"/>
</dbReference>